<dbReference type="AlphaFoldDB" id="A0A1Y5F6T3"/>
<evidence type="ECO:0000313" key="2">
    <source>
        <dbReference type="EMBL" id="OUR96504.1"/>
    </source>
</evidence>
<evidence type="ECO:0000313" key="3">
    <source>
        <dbReference type="Proteomes" id="UP000196531"/>
    </source>
</evidence>
<name>A0A1Y5F6T3_9BACT</name>
<dbReference type="Gene3D" id="2.40.10.220">
    <property type="entry name" value="predicted glycosyltransferase like domains"/>
    <property type="match status" value="1"/>
</dbReference>
<accession>A0A1Y5F6T3</accession>
<protein>
    <recommendedName>
        <fullName evidence="1">PilZ domain-containing protein</fullName>
    </recommendedName>
</protein>
<dbReference type="Pfam" id="PF07238">
    <property type="entry name" value="PilZ"/>
    <property type="match status" value="1"/>
</dbReference>
<feature type="domain" description="PilZ" evidence="1">
    <location>
        <begin position="163"/>
        <end position="225"/>
    </location>
</feature>
<comment type="caution">
    <text evidence="2">The sequence shown here is derived from an EMBL/GenBank/DDBJ whole genome shotgun (WGS) entry which is preliminary data.</text>
</comment>
<gene>
    <name evidence="2" type="ORF">A9Q84_09145</name>
</gene>
<dbReference type="EMBL" id="MAAO01000006">
    <property type="protein sequence ID" value="OUR96504.1"/>
    <property type="molecule type" value="Genomic_DNA"/>
</dbReference>
<reference evidence="3" key="1">
    <citation type="journal article" date="2017" name="Proc. Natl. Acad. Sci. U.S.A.">
        <title>Simulation of Deepwater Horizon oil plume reveals substrate specialization within a complex community of hydrocarbon-degraders.</title>
        <authorList>
            <person name="Hu P."/>
            <person name="Dubinsky E.A."/>
            <person name="Probst A.J."/>
            <person name="Wang J."/>
            <person name="Sieber C.M.K."/>
            <person name="Tom L.M."/>
            <person name="Gardinali P."/>
            <person name="Banfield J.F."/>
            <person name="Atlas R.M."/>
            <person name="Andersen G.L."/>
        </authorList>
    </citation>
    <scope>NUCLEOTIDE SEQUENCE [LARGE SCALE GENOMIC DNA]</scope>
</reference>
<proteinExistence type="predicted"/>
<organism evidence="2 3">
    <name type="scientific">Halobacteriovorax marinus</name>
    <dbReference type="NCBI Taxonomy" id="97084"/>
    <lineage>
        <taxon>Bacteria</taxon>
        <taxon>Pseudomonadati</taxon>
        <taxon>Bdellovibrionota</taxon>
        <taxon>Bacteriovoracia</taxon>
        <taxon>Bacteriovoracales</taxon>
        <taxon>Halobacteriovoraceae</taxon>
        <taxon>Halobacteriovorax</taxon>
    </lineage>
</organism>
<dbReference type="InterPro" id="IPR009875">
    <property type="entry name" value="PilZ_domain"/>
</dbReference>
<dbReference type="GO" id="GO:0035438">
    <property type="term" value="F:cyclic-di-GMP binding"/>
    <property type="evidence" value="ECO:0007669"/>
    <property type="project" value="InterPro"/>
</dbReference>
<dbReference type="Proteomes" id="UP000196531">
    <property type="component" value="Unassembled WGS sequence"/>
</dbReference>
<evidence type="ECO:0000259" key="1">
    <source>
        <dbReference type="Pfam" id="PF07238"/>
    </source>
</evidence>
<sequence>MSEKNDQINDEFEIHSFFRVLNQTREKFWLWQKQLENGKRLVQYGVVKKVDLLKNIIYVAPFSSKGYKFEKIEEYFFYDSVKSLAFKFKPRELSKEMMIVPIPKSIHKLTKDFLKNVELVEKEDEGKFKHLRGAPRVQPKSQQFVTLKRTLQDSEYSPAEVFDLFDISQGGMGFGVEDPSEFEIGDEIEVTCINDKEVPKPMVGEVVSIRQQEDDDNCFKVGIKFST</sequence>